<sequence length="79" mass="8396">IYESCQNAAKHLATNIATESVRVVKHKYGEDASLLTENAAYALGNSALTAYYVGGIGPKAIARKVVKQTAKETVKNAIT</sequence>
<proteinExistence type="predicted"/>
<organism evidence="2 3">
    <name type="scientific">Adineta steineri</name>
    <dbReference type="NCBI Taxonomy" id="433720"/>
    <lineage>
        <taxon>Eukaryota</taxon>
        <taxon>Metazoa</taxon>
        <taxon>Spiralia</taxon>
        <taxon>Gnathifera</taxon>
        <taxon>Rotifera</taxon>
        <taxon>Eurotatoria</taxon>
        <taxon>Bdelloidea</taxon>
        <taxon>Adinetida</taxon>
        <taxon>Adinetidae</taxon>
        <taxon>Adineta</taxon>
    </lineage>
</organism>
<accession>A0A813QQR9</accession>
<dbReference type="Proteomes" id="UP000663845">
    <property type="component" value="Unassembled WGS sequence"/>
</dbReference>
<dbReference type="GO" id="GO:0005886">
    <property type="term" value="C:plasma membrane"/>
    <property type="evidence" value="ECO:0007669"/>
    <property type="project" value="TreeGrafter"/>
</dbReference>
<dbReference type="InterPro" id="IPR045036">
    <property type="entry name" value="Spartin-like"/>
</dbReference>
<dbReference type="EMBL" id="CAJNOG010000020">
    <property type="protein sequence ID" value="CAF0771765.1"/>
    <property type="molecule type" value="Genomic_DNA"/>
</dbReference>
<evidence type="ECO:0000313" key="2">
    <source>
        <dbReference type="EMBL" id="CAF0771765.1"/>
    </source>
</evidence>
<reference evidence="2" key="1">
    <citation type="submission" date="2021-02" db="EMBL/GenBank/DDBJ databases">
        <authorList>
            <person name="Nowell W R."/>
        </authorList>
    </citation>
    <scope>NUCLEOTIDE SEQUENCE</scope>
</reference>
<evidence type="ECO:0000259" key="1">
    <source>
        <dbReference type="Pfam" id="PF06911"/>
    </source>
</evidence>
<evidence type="ECO:0000313" key="3">
    <source>
        <dbReference type="Proteomes" id="UP000663845"/>
    </source>
</evidence>
<name>A0A813QQR9_9BILA</name>
<comment type="caution">
    <text evidence="2">The sequence shown here is derived from an EMBL/GenBank/DDBJ whole genome shotgun (WGS) entry which is preliminary data.</text>
</comment>
<protein>
    <recommendedName>
        <fullName evidence="1">Senescence domain-containing protein</fullName>
    </recommendedName>
</protein>
<dbReference type="PANTHER" id="PTHR21068:SF43">
    <property type="entry name" value="SPARTIN"/>
    <property type="match status" value="1"/>
</dbReference>
<feature type="non-terminal residue" evidence="2">
    <location>
        <position position="1"/>
    </location>
</feature>
<dbReference type="AlphaFoldDB" id="A0A813QQR9"/>
<feature type="domain" description="Senescence" evidence="1">
    <location>
        <begin position="1"/>
        <end position="67"/>
    </location>
</feature>
<dbReference type="InterPro" id="IPR009686">
    <property type="entry name" value="Senescence/spartin_C"/>
</dbReference>
<gene>
    <name evidence="2" type="ORF">JYZ213_LOCUS3658</name>
</gene>
<dbReference type="Pfam" id="PF06911">
    <property type="entry name" value="Senescence"/>
    <property type="match status" value="1"/>
</dbReference>
<dbReference type="GO" id="GO:0051301">
    <property type="term" value="P:cell division"/>
    <property type="evidence" value="ECO:0007669"/>
    <property type="project" value="TreeGrafter"/>
</dbReference>
<dbReference type="PANTHER" id="PTHR21068">
    <property type="entry name" value="SPARTIN"/>
    <property type="match status" value="1"/>
</dbReference>